<accession>A0A376BNC1</accession>
<name>A0A376BNC1_9NEIS</name>
<evidence type="ECO:0000313" key="2">
    <source>
        <dbReference type="Proteomes" id="UP000254209"/>
    </source>
</evidence>
<dbReference type="STRING" id="1120980.GCA_000745955_01776"/>
<gene>
    <name evidence="1" type="ORF">NCTC10283_01255</name>
</gene>
<proteinExistence type="predicted"/>
<dbReference type="EMBL" id="UFSO01000002">
    <property type="protein sequence ID" value="SSY71115.1"/>
    <property type="molecule type" value="Genomic_DNA"/>
</dbReference>
<organism evidence="1 2">
    <name type="scientific">Alysiella crassa</name>
    <dbReference type="NCBI Taxonomy" id="153491"/>
    <lineage>
        <taxon>Bacteria</taxon>
        <taxon>Pseudomonadati</taxon>
        <taxon>Pseudomonadota</taxon>
        <taxon>Betaproteobacteria</taxon>
        <taxon>Neisseriales</taxon>
        <taxon>Neisseriaceae</taxon>
        <taxon>Alysiella</taxon>
    </lineage>
</organism>
<dbReference type="AlphaFoldDB" id="A0A376BNC1"/>
<sequence length="187" mass="21566">MDKNFAIEMKQHALKSIEHLSAILHLPQFDTLPPELHAQLKRNIGVLIGETQMTILEEIYRFYPELDNLNQPTLPNGIAPHEGKELALMLAGKKQAALFSECLPADFLPYLENGTFGLHTFFHTMNADFVFPSFIIFKPEYKTQADELMSILQNQSAGFHAETERRIGQLLAYEDWQIEAWIQHWQK</sequence>
<reference evidence="1 2" key="1">
    <citation type="submission" date="2018-06" db="EMBL/GenBank/DDBJ databases">
        <authorList>
            <consortium name="Pathogen Informatics"/>
            <person name="Doyle S."/>
        </authorList>
    </citation>
    <scope>NUCLEOTIDE SEQUENCE [LARGE SCALE GENOMIC DNA]</scope>
    <source>
        <strain evidence="1 2">NCTC10283</strain>
    </source>
</reference>
<dbReference type="OrthoDB" id="7355898at2"/>
<evidence type="ECO:0000313" key="1">
    <source>
        <dbReference type="EMBL" id="SSY71115.1"/>
    </source>
</evidence>
<keyword evidence="2" id="KW-1185">Reference proteome</keyword>
<dbReference type="Proteomes" id="UP000254209">
    <property type="component" value="Unassembled WGS sequence"/>
</dbReference>
<dbReference type="RefSeq" id="WP_051968552.1">
    <property type="nucleotide sequence ID" value="NZ_CP091519.2"/>
</dbReference>
<protein>
    <submittedName>
        <fullName evidence="1">Uncharacterized protein</fullName>
    </submittedName>
</protein>